<protein>
    <submittedName>
        <fullName evidence="1">Uncharacterized protein</fullName>
    </submittedName>
</protein>
<dbReference type="Proteomes" id="UP000276133">
    <property type="component" value="Unassembled WGS sequence"/>
</dbReference>
<evidence type="ECO:0000313" key="2">
    <source>
        <dbReference type="Proteomes" id="UP000276133"/>
    </source>
</evidence>
<proteinExistence type="predicted"/>
<accession>A0A3M7S3M1</accession>
<organism evidence="1 2">
    <name type="scientific">Brachionus plicatilis</name>
    <name type="common">Marine rotifer</name>
    <name type="synonym">Brachionus muelleri</name>
    <dbReference type="NCBI Taxonomy" id="10195"/>
    <lineage>
        <taxon>Eukaryota</taxon>
        <taxon>Metazoa</taxon>
        <taxon>Spiralia</taxon>
        <taxon>Gnathifera</taxon>
        <taxon>Rotifera</taxon>
        <taxon>Eurotatoria</taxon>
        <taxon>Monogononta</taxon>
        <taxon>Pseudotrocha</taxon>
        <taxon>Ploima</taxon>
        <taxon>Brachionidae</taxon>
        <taxon>Brachionus</taxon>
    </lineage>
</organism>
<reference evidence="1 2" key="1">
    <citation type="journal article" date="2018" name="Sci. Rep.">
        <title>Genomic signatures of local adaptation to the degree of environmental predictability in rotifers.</title>
        <authorList>
            <person name="Franch-Gras L."/>
            <person name="Hahn C."/>
            <person name="Garcia-Roger E.M."/>
            <person name="Carmona M.J."/>
            <person name="Serra M."/>
            <person name="Gomez A."/>
        </authorList>
    </citation>
    <scope>NUCLEOTIDE SEQUENCE [LARGE SCALE GENOMIC DNA]</scope>
    <source>
        <strain evidence="1">HYR1</strain>
    </source>
</reference>
<comment type="caution">
    <text evidence="1">The sequence shown here is derived from an EMBL/GenBank/DDBJ whole genome shotgun (WGS) entry which is preliminary data.</text>
</comment>
<dbReference type="EMBL" id="REGN01002117">
    <property type="protein sequence ID" value="RNA30198.1"/>
    <property type="molecule type" value="Genomic_DNA"/>
</dbReference>
<dbReference type="AlphaFoldDB" id="A0A3M7S3M1"/>
<name>A0A3M7S3M1_BRAPC</name>
<keyword evidence="2" id="KW-1185">Reference proteome</keyword>
<gene>
    <name evidence="1" type="ORF">BpHYR1_030036</name>
</gene>
<sequence length="69" mass="7465">MIAKHTATSLNKLLSTNAGSLYMNDKHSLNNELTIFELSSANLSRKSSELINASCDSMLPICGVTEPTH</sequence>
<evidence type="ECO:0000313" key="1">
    <source>
        <dbReference type="EMBL" id="RNA30198.1"/>
    </source>
</evidence>